<evidence type="ECO:0000256" key="6">
    <source>
        <dbReference type="ARBA" id="ARBA00023004"/>
    </source>
</evidence>
<evidence type="ECO:0000256" key="2">
    <source>
        <dbReference type="ARBA" id="ARBA00006490"/>
    </source>
</evidence>
<dbReference type="PANTHER" id="PTHR11601:SF34">
    <property type="entry name" value="CYSTEINE DESULFURASE"/>
    <property type="match status" value="1"/>
</dbReference>
<dbReference type="AlphaFoldDB" id="A0A830HW14"/>
<dbReference type="Gene3D" id="1.10.260.50">
    <property type="match status" value="1"/>
</dbReference>
<keyword evidence="4" id="KW-0479">Metal-binding</keyword>
<dbReference type="EMBL" id="BNJQ01000027">
    <property type="protein sequence ID" value="GHP09960.1"/>
    <property type="molecule type" value="Genomic_DNA"/>
</dbReference>
<dbReference type="Proteomes" id="UP000660262">
    <property type="component" value="Unassembled WGS sequence"/>
</dbReference>
<comment type="similarity">
    <text evidence="2">Belongs to the class-V pyridoxal-phosphate-dependent aminotransferase family. NifS/IscS subfamily.</text>
</comment>
<comment type="cofactor">
    <cofactor evidence="1">
        <name>pyridoxal 5'-phosphate</name>
        <dbReference type="ChEBI" id="CHEBI:597326"/>
    </cofactor>
</comment>
<comment type="caution">
    <text evidence="9">The sequence shown here is derived from an EMBL/GenBank/DDBJ whole genome shotgun (WGS) entry which is preliminary data.</text>
</comment>
<accession>A0A830HW14</accession>
<evidence type="ECO:0000313" key="10">
    <source>
        <dbReference type="Proteomes" id="UP000660262"/>
    </source>
</evidence>
<feature type="domain" description="Aminotransferase class V" evidence="8">
    <location>
        <begin position="13"/>
        <end position="402"/>
    </location>
</feature>
<dbReference type="GO" id="GO:0051536">
    <property type="term" value="F:iron-sulfur cluster binding"/>
    <property type="evidence" value="ECO:0007669"/>
    <property type="project" value="UniProtKB-KW"/>
</dbReference>
<organism evidence="9 10">
    <name type="scientific">Pycnococcus provasolii</name>
    <dbReference type="NCBI Taxonomy" id="41880"/>
    <lineage>
        <taxon>Eukaryota</taxon>
        <taxon>Viridiplantae</taxon>
        <taxon>Chlorophyta</taxon>
        <taxon>Pseudoscourfieldiophyceae</taxon>
        <taxon>Pseudoscourfieldiales</taxon>
        <taxon>Pycnococcaceae</taxon>
        <taxon>Pycnococcus</taxon>
    </lineage>
</organism>
<evidence type="ECO:0000256" key="7">
    <source>
        <dbReference type="ARBA" id="ARBA00023014"/>
    </source>
</evidence>
<name>A0A830HW14_9CHLO</name>
<keyword evidence="7" id="KW-0411">Iron-sulfur</keyword>
<dbReference type="Pfam" id="PF00266">
    <property type="entry name" value="Aminotran_5"/>
    <property type="match status" value="1"/>
</dbReference>
<keyword evidence="6" id="KW-0408">Iron</keyword>
<keyword evidence="10" id="KW-1185">Reference proteome</keyword>
<dbReference type="OrthoDB" id="10250117at2759"/>
<dbReference type="InterPro" id="IPR015422">
    <property type="entry name" value="PyrdxlP-dep_Trfase_small"/>
</dbReference>
<dbReference type="InterPro" id="IPR000192">
    <property type="entry name" value="Aminotrans_V_dom"/>
</dbReference>
<dbReference type="PIRSF" id="PIRSF005572">
    <property type="entry name" value="NifS"/>
    <property type="match status" value="1"/>
</dbReference>
<dbReference type="Gene3D" id="3.90.1150.10">
    <property type="entry name" value="Aspartate Aminotransferase, domain 1"/>
    <property type="match status" value="1"/>
</dbReference>
<dbReference type="Gene3D" id="3.40.640.10">
    <property type="entry name" value="Type I PLP-dependent aspartate aminotransferase-like (Major domain)"/>
    <property type="match status" value="1"/>
</dbReference>
<evidence type="ECO:0000256" key="1">
    <source>
        <dbReference type="ARBA" id="ARBA00001933"/>
    </source>
</evidence>
<dbReference type="SUPFAM" id="SSF53383">
    <property type="entry name" value="PLP-dependent transferases"/>
    <property type="match status" value="1"/>
</dbReference>
<evidence type="ECO:0000259" key="8">
    <source>
        <dbReference type="Pfam" id="PF00266"/>
    </source>
</evidence>
<evidence type="ECO:0000256" key="3">
    <source>
        <dbReference type="ARBA" id="ARBA00022679"/>
    </source>
</evidence>
<evidence type="ECO:0000256" key="5">
    <source>
        <dbReference type="ARBA" id="ARBA00022898"/>
    </source>
</evidence>
<dbReference type="GO" id="GO:0016740">
    <property type="term" value="F:transferase activity"/>
    <property type="evidence" value="ECO:0007669"/>
    <property type="project" value="UniProtKB-KW"/>
</dbReference>
<keyword evidence="5" id="KW-0663">Pyridoxal phosphate</keyword>
<keyword evidence="3" id="KW-0808">Transferase</keyword>
<dbReference type="PANTHER" id="PTHR11601">
    <property type="entry name" value="CYSTEINE DESULFURYLASE FAMILY MEMBER"/>
    <property type="match status" value="1"/>
</dbReference>
<dbReference type="InterPro" id="IPR015421">
    <property type="entry name" value="PyrdxlP-dep_Trfase_major"/>
</dbReference>
<proteinExistence type="inferred from homology"/>
<evidence type="ECO:0000256" key="4">
    <source>
        <dbReference type="ARBA" id="ARBA00022723"/>
    </source>
</evidence>
<sequence>MAASAVAPVAVPYLDCNGTTPVYDEVRAAMLPCLDASGFGNPSSGHVYGANAKRKVDNARSQVASLLECDANDVVFTSCGTEADTHAIWGAAFRAKGAFHVDVPHVVATTAEHPAVIETLKMYEQLGILKYTLAPVTNEGNADPATVAECITTSTCLVTCMHANNEVGALTDIAAVSQACRQRAEEMKLPEGQLLIHTDAAQSVGKVPVSVKAMGVDMLTVVGHKFGAPKGIAALVVVGDELHEGPKRLVPLLSGGSQERGARAGTENVPYIVGLGEAARIATEELDDYMNRTERIRSIMLADLQAACSSRGIDMIVHGPSPSDRRLPNTLSVALLGVDAKPMLSAVGADGVAASGGAACHSGTGSVSGSHVLVAMGHGGANDVLRGTMRLSVGRLTTEDEARRGVQVLVDQLASSS</sequence>
<reference evidence="9" key="1">
    <citation type="submission" date="2020-10" db="EMBL/GenBank/DDBJ databases">
        <title>Unveiling of a novel bifunctional photoreceptor, Dualchrome1, isolated from a cosmopolitan green alga.</title>
        <authorList>
            <person name="Suzuki S."/>
            <person name="Kawachi M."/>
        </authorList>
    </citation>
    <scope>NUCLEOTIDE SEQUENCE</scope>
    <source>
        <strain evidence="9">NIES 2893</strain>
    </source>
</reference>
<dbReference type="InterPro" id="IPR015424">
    <property type="entry name" value="PyrdxlP-dep_Trfase"/>
</dbReference>
<dbReference type="GO" id="GO:0046872">
    <property type="term" value="F:metal ion binding"/>
    <property type="evidence" value="ECO:0007669"/>
    <property type="project" value="UniProtKB-KW"/>
</dbReference>
<evidence type="ECO:0000313" key="9">
    <source>
        <dbReference type="EMBL" id="GHP09960.1"/>
    </source>
</evidence>
<protein>
    <recommendedName>
        <fullName evidence="8">Aminotransferase class V domain-containing protein</fullName>
    </recommendedName>
</protein>
<gene>
    <name evidence="9" type="ORF">PPROV_000869300</name>
</gene>
<dbReference type="InterPro" id="IPR016454">
    <property type="entry name" value="Cysteine_dSase"/>
</dbReference>